<dbReference type="SUPFAM" id="SSF103473">
    <property type="entry name" value="MFS general substrate transporter"/>
    <property type="match status" value="1"/>
</dbReference>
<keyword evidence="2" id="KW-0813">Transport</keyword>
<evidence type="ECO:0000256" key="7">
    <source>
        <dbReference type="SAM" id="Phobius"/>
    </source>
</evidence>
<dbReference type="STRING" id="1009370.ALO_05770"/>
<keyword evidence="10" id="KW-1185">Reference proteome</keyword>
<feature type="transmembrane region" description="Helical" evidence="7">
    <location>
        <begin position="403"/>
        <end position="424"/>
    </location>
</feature>
<dbReference type="InterPro" id="IPR050382">
    <property type="entry name" value="MFS_Na/Anion_cotransporter"/>
</dbReference>
<protein>
    <submittedName>
        <fullName evidence="9">Putative permease</fullName>
    </submittedName>
</protein>
<evidence type="ECO:0000256" key="6">
    <source>
        <dbReference type="ARBA" id="ARBA00023136"/>
    </source>
</evidence>
<comment type="subcellular location">
    <subcellularLocation>
        <location evidence="1">Cell membrane</location>
        <topology evidence="1">Multi-pass membrane protein</topology>
    </subcellularLocation>
</comment>
<dbReference type="GO" id="GO:0022857">
    <property type="term" value="F:transmembrane transporter activity"/>
    <property type="evidence" value="ECO:0007669"/>
    <property type="project" value="InterPro"/>
</dbReference>
<evidence type="ECO:0000256" key="1">
    <source>
        <dbReference type="ARBA" id="ARBA00004651"/>
    </source>
</evidence>
<dbReference type="RefSeq" id="WP_004093731.1">
    <property type="nucleotide sequence ID" value="NZ_AFGF01000049.1"/>
</dbReference>
<sequence length="429" mass="46199">MSTQTTPGVNPIQPTKGRVMLVLILFFTLMVAYLDRVNVSVLVADPTFLGDMGIKDQPVRMGLLMTLFLIAYGVANVVTGPLGDYMGPRKAMALSILLWAVAVLLGGMATSFAVMLAARVVLGIGEGMHWPMQSSFVKSWFPPAERGKANSVWLLGLMVGPAVAMPVLAAIVAETGWRFSFYMLGALGMVPLLLIWYFTADRPRDSKMVNQAELDYIETALKAEAEAEAAAPVTSLAERLKSFIYNYRFWLVTFNYFVIACIWWGMMAWLPSYLKVARGFSWSQMGALSALPYVMGTLSVLLVGHLSDRLGRKAPFMAIGHFGAAVFIYLGAVAADNWTSAIYLSLGIALIGGALPPSWSLLQLIVPGKAVGAGAGMMNGLSNGGSAFSPVLIGWFISLSGSYFGGLLFLVSLAVLAGLAMLVLSWQKY</sequence>
<proteinExistence type="predicted"/>
<keyword evidence="5 7" id="KW-1133">Transmembrane helix</keyword>
<dbReference type="PANTHER" id="PTHR11662">
    <property type="entry name" value="SOLUTE CARRIER FAMILY 17"/>
    <property type="match status" value="1"/>
</dbReference>
<feature type="transmembrane region" description="Helical" evidence="7">
    <location>
        <begin position="94"/>
        <end position="122"/>
    </location>
</feature>
<feature type="transmembrane region" description="Helical" evidence="7">
    <location>
        <begin position="20"/>
        <end position="43"/>
    </location>
</feature>
<evidence type="ECO:0000313" key="9">
    <source>
        <dbReference type="EMBL" id="EGO64770.1"/>
    </source>
</evidence>
<dbReference type="InterPro" id="IPR011701">
    <property type="entry name" value="MFS"/>
</dbReference>
<organism evidence="9 10">
    <name type="scientific">Acetonema longum DSM 6540</name>
    <dbReference type="NCBI Taxonomy" id="1009370"/>
    <lineage>
        <taxon>Bacteria</taxon>
        <taxon>Bacillati</taxon>
        <taxon>Bacillota</taxon>
        <taxon>Negativicutes</taxon>
        <taxon>Acetonemataceae</taxon>
        <taxon>Acetonema</taxon>
    </lineage>
</organism>
<feature type="transmembrane region" description="Helical" evidence="7">
    <location>
        <begin position="316"/>
        <end position="335"/>
    </location>
</feature>
<name>F7NGG6_9FIRM</name>
<dbReference type="Pfam" id="PF07690">
    <property type="entry name" value="MFS_1"/>
    <property type="match status" value="1"/>
</dbReference>
<dbReference type="PIRSF" id="PIRSF002808">
    <property type="entry name" value="Hexose_phosphate_transp"/>
    <property type="match status" value="1"/>
</dbReference>
<comment type="caution">
    <text evidence="9">The sequence shown here is derived from an EMBL/GenBank/DDBJ whole genome shotgun (WGS) entry which is preliminary data.</text>
</comment>
<feature type="transmembrane region" description="Helical" evidence="7">
    <location>
        <begin position="341"/>
        <end position="366"/>
    </location>
</feature>
<reference evidence="9 10" key="1">
    <citation type="journal article" date="2011" name="EMBO J.">
        <title>Structural diversity of bacterial flagellar motors.</title>
        <authorList>
            <person name="Chen S."/>
            <person name="Beeby M."/>
            <person name="Murphy G.E."/>
            <person name="Leadbetter J.R."/>
            <person name="Hendrixson D.R."/>
            <person name="Briegel A."/>
            <person name="Li Z."/>
            <person name="Shi J."/>
            <person name="Tocheva E.I."/>
            <person name="Muller A."/>
            <person name="Dobro M.J."/>
            <person name="Jensen G.J."/>
        </authorList>
    </citation>
    <scope>NUCLEOTIDE SEQUENCE [LARGE SCALE GENOMIC DNA]</scope>
    <source>
        <strain evidence="9 10">DSM 6540</strain>
    </source>
</reference>
<dbReference type="AlphaFoldDB" id="F7NGG6"/>
<dbReference type="OrthoDB" id="9773404at2"/>
<feature type="transmembrane region" description="Helical" evidence="7">
    <location>
        <begin position="249"/>
        <end position="270"/>
    </location>
</feature>
<evidence type="ECO:0000259" key="8">
    <source>
        <dbReference type="PROSITE" id="PS50850"/>
    </source>
</evidence>
<dbReference type="Proteomes" id="UP000003240">
    <property type="component" value="Unassembled WGS sequence"/>
</dbReference>
<evidence type="ECO:0000256" key="2">
    <source>
        <dbReference type="ARBA" id="ARBA00022448"/>
    </source>
</evidence>
<evidence type="ECO:0000256" key="5">
    <source>
        <dbReference type="ARBA" id="ARBA00022989"/>
    </source>
</evidence>
<dbReference type="CDD" id="cd17319">
    <property type="entry name" value="MFS_ExuT_GudP_like"/>
    <property type="match status" value="1"/>
</dbReference>
<dbReference type="Gene3D" id="1.20.1250.20">
    <property type="entry name" value="MFS general substrate transporter like domains"/>
    <property type="match status" value="2"/>
</dbReference>
<dbReference type="GO" id="GO:0005886">
    <property type="term" value="C:plasma membrane"/>
    <property type="evidence" value="ECO:0007669"/>
    <property type="project" value="UniProtKB-SubCell"/>
</dbReference>
<feature type="transmembrane region" description="Helical" evidence="7">
    <location>
        <begin position="179"/>
        <end position="198"/>
    </location>
</feature>
<evidence type="ECO:0000256" key="3">
    <source>
        <dbReference type="ARBA" id="ARBA00022475"/>
    </source>
</evidence>
<dbReference type="InterPro" id="IPR020846">
    <property type="entry name" value="MFS_dom"/>
</dbReference>
<dbReference type="InterPro" id="IPR000849">
    <property type="entry name" value="Sugar_P_transporter"/>
</dbReference>
<keyword evidence="6 7" id="KW-0472">Membrane</keyword>
<keyword evidence="4 7" id="KW-0812">Transmembrane</keyword>
<accession>F7NGG6</accession>
<dbReference type="PANTHER" id="PTHR11662:SF399">
    <property type="entry name" value="FI19708P1-RELATED"/>
    <property type="match status" value="1"/>
</dbReference>
<feature type="transmembrane region" description="Helical" evidence="7">
    <location>
        <begin position="282"/>
        <end position="304"/>
    </location>
</feature>
<dbReference type="InterPro" id="IPR036259">
    <property type="entry name" value="MFS_trans_sf"/>
</dbReference>
<keyword evidence="3" id="KW-1003">Cell membrane</keyword>
<evidence type="ECO:0000256" key="4">
    <source>
        <dbReference type="ARBA" id="ARBA00022692"/>
    </source>
</evidence>
<dbReference type="PROSITE" id="PS50850">
    <property type="entry name" value="MFS"/>
    <property type="match status" value="1"/>
</dbReference>
<dbReference type="eggNOG" id="COG2271">
    <property type="taxonomic scope" value="Bacteria"/>
</dbReference>
<dbReference type="EMBL" id="AFGF01000049">
    <property type="protein sequence ID" value="EGO64770.1"/>
    <property type="molecule type" value="Genomic_DNA"/>
</dbReference>
<gene>
    <name evidence="9" type="ORF">ALO_05770</name>
</gene>
<feature type="transmembrane region" description="Helical" evidence="7">
    <location>
        <begin position="152"/>
        <end position="173"/>
    </location>
</feature>
<feature type="transmembrane region" description="Helical" evidence="7">
    <location>
        <begin position="63"/>
        <end position="82"/>
    </location>
</feature>
<feature type="domain" description="Major facilitator superfamily (MFS) profile" evidence="8">
    <location>
        <begin position="21"/>
        <end position="429"/>
    </location>
</feature>
<evidence type="ECO:0000313" key="10">
    <source>
        <dbReference type="Proteomes" id="UP000003240"/>
    </source>
</evidence>
<feature type="transmembrane region" description="Helical" evidence="7">
    <location>
        <begin position="378"/>
        <end position="397"/>
    </location>
</feature>